<dbReference type="PIRSF" id="PIRSF017082">
    <property type="entry name" value="YflP"/>
    <property type="match status" value="1"/>
</dbReference>
<feature type="chain" id="PRO_5013238195" evidence="2">
    <location>
        <begin position="27"/>
        <end position="327"/>
    </location>
</feature>
<dbReference type="PANTHER" id="PTHR42928:SF5">
    <property type="entry name" value="BLR1237 PROTEIN"/>
    <property type="match status" value="1"/>
</dbReference>
<dbReference type="RefSeq" id="WP_256981337.1">
    <property type="nucleotide sequence ID" value="NZ_NEVQ01000003.1"/>
</dbReference>
<name>A0A261USH8_9BORD</name>
<dbReference type="Gene3D" id="3.40.190.150">
    <property type="entry name" value="Bordetella uptake gene, domain 1"/>
    <property type="match status" value="1"/>
</dbReference>
<gene>
    <name evidence="3" type="ORF">CAL20_04210</name>
</gene>
<dbReference type="SUPFAM" id="SSF53850">
    <property type="entry name" value="Periplasmic binding protein-like II"/>
    <property type="match status" value="1"/>
</dbReference>
<dbReference type="EMBL" id="NEVQ01000003">
    <property type="protein sequence ID" value="OZI64854.1"/>
    <property type="molecule type" value="Genomic_DNA"/>
</dbReference>
<dbReference type="Pfam" id="PF03401">
    <property type="entry name" value="TctC"/>
    <property type="match status" value="1"/>
</dbReference>
<reference evidence="3 4" key="1">
    <citation type="submission" date="2017-05" db="EMBL/GenBank/DDBJ databases">
        <title>Complete and WGS of Bordetella genogroups.</title>
        <authorList>
            <person name="Spilker T."/>
            <person name="LiPuma J."/>
        </authorList>
    </citation>
    <scope>NUCLEOTIDE SEQUENCE [LARGE SCALE GENOMIC DNA]</scope>
    <source>
        <strain evidence="3 4">AU9919</strain>
    </source>
</reference>
<dbReference type="Gene3D" id="3.40.190.10">
    <property type="entry name" value="Periplasmic binding protein-like II"/>
    <property type="match status" value="1"/>
</dbReference>
<evidence type="ECO:0000256" key="1">
    <source>
        <dbReference type="ARBA" id="ARBA00006987"/>
    </source>
</evidence>
<evidence type="ECO:0000313" key="3">
    <source>
        <dbReference type="EMBL" id="OZI64854.1"/>
    </source>
</evidence>
<sequence>MAISWRAMAGVLCASAFITAAPQAAAQDYPQRPVTIVIGFPPGTSTDAVARIIGEKLSADWGQPVIVENKPGVGGSLAVAQVKRAAPDGYTLVLSATAPMNINPYVYKELNYDPLTDFEYIGQTTWLPYMLVTNKRKGLDSFQKIVDYAQAHPGELTFASIGTGTTSHLLMAMLMKRTGTELTHVPYKGSSQAQTDVIGGNVDMTFDTVVSTLPHIKEGRLQAIAVSTHDRAQLAPNVPTIEEQGVKDFNLGAWLGFFAPKGTPAPIIEKIHTDLNRALQDPNVRQKLVALGSEVVSSPSPDAFRQMVAQNYRSWGALAQLAGVTQK</sequence>
<evidence type="ECO:0000256" key="2">
    <source>
        <dbReference type="SAM" id="SignalP"/>
    </source>
</evidence>
<evidence type="ECO:0000313" key="4">
    <source>
        <dbReference type="Proteomes" id="UP000216885"/>
    </source>
</evidence>
<proteinExistence type="inferred from homology"/>
<feature type="signal peptide" evidence="2">
    <location>
        <begin position="1"/>
        <end position="26"/>
    </location>
</feature>
<dbReference type="Proteomes" id="UP000216885">
    <property type="component" value="Unassembled WGS sequence"/>
</dbReference>
<keyword evidence="4" id="KW-1185">Reference proteome</keyword>
<keyword evidence="2" id="KW-0732">Signal</keyword>
<dbReference type="InterPro" id="IPR042100">
    <property type="entry name" value="Bug_dom1"/>
</dbReference>
<comment type="caution">
    <text evidence="3">The sequence shown here is derived from an EMBL/GenBank/DDBJ whole genome shotgun (WGS) entry which is preliminary data.</text>
</comment>
<accession>A0A261USH8</accession>
<organism evidence="3 4">
    <name type="scientific">Bordetella genomosp. 4</name>
    <dbReference type="NCBI Taxonomy" id="463044"/>
    <lineage>
        <taxon>Bacteria</taxon>
        <taxon>Pseudomonadati</taxon>
        <taxon>Pseudomonadota</taxon>
        <taxon>Betaproteobacteria</taxon>
        <taxon>Burkholderiales</taxon>
        <taxon>Alcaligenaceae</taxon>
        <taxon>Bordetella</taxon>
    </lineage>
</organism>
<comment type="similarity">
    <text evidence="1">Belongs to the UPF0065 (bug) family.</text>
</comment>
<protein>
    <submittedName>
        <fullName evidence="3">Transcriptional initiation protein Tat</fullName>
    </submittedName>
</protein>
<dbReference type="AlphaFoldDB" id="A0A261USH8"/>
<dbReference type="PANTHER" id="PTHR42928">
    <property type="entry name" value="TRICARBOXYLATE-BINDING PROTEIN"/>
    <property type="match status" value="1"/>
</dbReference>
<dbReference type="CDD" id="cd13578">
    <property type="entry name" value="PBP2_Bug27"/>
    <property type="match status" value="1"/>
</dbReference>
<dbReference type="InterPro" id="IPR005064">
    <property type="entry name" value="BUG"/>
</dbReference>